<dbReference type="OrthoDB" id="7595117at2"/>
<gene>
    <name evidence="1" type="ORF">BFL28_10585</name>
</gene>
<organism evidence="1 2">
    <name type="scientific">Sphingomonas turrisvirgatae</name>
    <dbReference type="NCBI Taxonomy" id="1888892"/>
    <lineage>
        <taxon>Bacteria</taxon>
        <taxon>Pseudomonadati</taxon>
        <taxon>Pseudomonadota</taxon>
        <taxon>Alphaproteobacteria</taxon>
        <taxon>Sphingomonadales</taxon>
        <taxon>Sphingomonadaceae</taxon>
        <taxon>Sphingomonas</taxon>
    </lineage>
</organism>
<sequence length="692" mass="74625">MKRRSYRGVMPRVQTYDQNVVPLAQTTRERFASAPVGGVAAGIAAGLQQLGQTGADFADTKQRIFEEQQERAAKEADNQWETIVQDAVDNPETGFMTYKGQGAVDALDPTLKNLEERADEIKKALPSELARRLFQESYDQKAIRLRSQLSRYVAGEHRTSLIETADSRRKLAINGAAGNFKSLEDSESYIATAKSEVDAIGKLEGWEPPTLAAKRLETESEARKLIAGRLTDVNPDTAEAYVEQFKGRFTAADLDRVNDDIRIKRNAIAAEQRRVEAEQRAAAAAAKAEAREAIATDEAKLANGAGKPEDWERIAQRREAIGDTSGAVTARTKGIEMAAALTYKGQGLPQLDARIAELTAKQSKGGLTPAEAAELKGVEALRTQTAERLNGSGGAMAQQEFATGQAMPALNPRDPASFSARSQFAIAAAQQYGRNRVEPLTAPEAASLKELITGSQADRLKAAQFIRKFPDVRAQIGAAYQIAGEDAGFRQAIALSSLPGGVGVSLMRDVLNGPDALKANPKVWSENLARVTWAEAGIPALRAMGPDYVNQVSEAAKALYASAAARDGVTEFNEERYKTAIQVATGAHRRNGVWYGGFTTYQGQPVSVPPSMSSESLMRRFARATGPAYSAAALNGSPVWPDGSAVASGDLRKLTPVRVREAQYGFRTRNGSFLASKKGGPWLVDARRLPDK</sequence>
<dbReference type="STRING" id="1888892.BFL28_10585"/>
<evidence type="ECO:0000313" key="2">
    <source>
        <dbReference type="Proteomes" id="UP000094487"/>
    </source>
</evidence>
<keyword evidence="2" id="KW-1185">Reference proteome</keyword>
<name>A0A1E3LZQ3_9SPHN</name>
<dbReference type="Proteomes" id="UP000094487">
    <property type="component" value="Unassembled WGS sequence"/>
</dbReference>
<accession>A0A1E3LZQ3</accession>
<proteinExistence type="predicted"/>
<reference evidence="1 2" key="1">
    <citation type="submission" date="2016-08" db="EMBL/GenBank/DDBJ databases">
        <title>Draft genome of the agarase producing Sphingomonas sp. MCT13.</title>
        <authorList>
            <person name="D'Andrea M.M."/>
            <person name="Rossolini G.M."/>
            <person name="Thaller M.C."/>
        </authorList>
    </citation>
    <scope>NUCLEOTIDE SEQUENCE [LARGE SCALE GENOMIC DNA]</scope>
    <source>
        <strain evidence="1 2">MCT13</strain>
    </source>
</reference>
<dbReference type="EMBL" id="MDDS01000006">
    <property type="protein sequence ID" value="ODP39251.1"/>
    <property type="molecule type" value="Genomic_DNA"/>
</dbReference>
<protein>
    <submittedName>
        <fullName evidence="1">Uncharacterized protein</fullName>
    </submittedName>
</protein>
<comment type="caution">
    <text evidence="1">The sequence shown here is derived from an EMBL/GenBank/DDBJ whole genome shotgun (WGS) entry which is preliminary data.</text>
</comment>
<evidence type="ECO:0000313" key="1">
    <source>
        <dbReference type="EMBL" id="ODP39251.1"/>
    </source>
</evidence>
<dbReference type="AlphaFoldDB" id="A0A1E3LZQ3"/>